<protein>
    <submittedName>
        <fullName evidence="1">Uncharacterized protein</fullName>
    </submittedName>
</protein>
<accession>A0A9D4PZ52</accession>
<dbReference type="AlphaFoldDB" id="A0A9D4PZ52"/>
<evidence type="ECO:0000313" key="1">
    <source>
        <dbReference type="EMBL" id="KAH7961520.1"/>
    </source>
</evidence>
<comment type="caution">
    <text evidence="1">The sequence shown here is derived from an EMBL/GenBank/DDBJ whole genome shotgun (WGS) entry which is preliminary data.</text>
</comment>
<reference evidence="1" key="1">
    <citation type="journal article" date="2020" name="Cell">
        <title>Large-Scale Comparative Analyses of Tick Genomes Elucidate Their Genetic Diversity and Vector Capacities.</title>
        <authorList>
            <consortium name="Tick Genome and Microbiome Consortium (TIGMIC)"/>
            <person name="Jia N."/>
            <person name="Wang J."/>
            <person name="Shi W."/>
            <person name="Du L."/>
            <person name="Sun Y."/>
            <person name="Zhan W."/>
            <person name="Jiang J.F."/>
            <person name="Wang Q."/>
            <person name="Zhang B."/>
            <person name="Ji P."/>
            <person name="Bell-Sakyi L."/>
            <person name="Cui X.M."/>
            <person name="Yuan T.T."/>
            <person name="Jiang B.G."/>
            <person name="Yang W.F."/>
            <person name="Lam T.T."/>
            <person name="Chang Q.C."/>
            <person name="Ding S.J."/>
            <person name="Wang X.J."/>
            <person name="Zhu J.G."/>
            <person name="Ruan X.D."/>
            <person name="Zhao L."/>
            <person name="Wei J.T."/>
            <person name="Ye R.Z."/>
            <person name="Que T.C."/>
            <person name="Du C.H."/>
            <person name="Zhou Y.H."/>
            <person name="Cheng J.X."/>
            <person name="Dai P.F."/>
            <person name="Guo W.B."/>
            <person name="Han X.H."/>
            <person name="Huang E.J."/>
            <person name="Li L.F."/>
            <person name="Wei W."/>
            <person name="Gao Y.C."/>
            <person name="Liu J.Z."/>
            <person name="Shao H.Z."/>
            <person name="Wang X."/>
            <person name="Wang C.C."/>
            <person name="Yang T.C."/>
            <person name="Huo Q.B."/>
            <person name="Li W."/>
            <person name="Chen H.Y."/>
            <person name="Chen S.E."/>
            <person name="Zhou L.G."/>
            <person name="Ni X.B."/>
            <person name="Tian J.H."/>
            <person name="Sheng Y."/>
            <person name="Liu T."/>
            <person name="Pan Y.S."/>
            <person name="Xia L.Y."/>
            <person name="Li J."/>
            <person name="Zhao F."/>
            <person name="Cao W.C."/>
        </authorList>
    </citation>
    <scope>NUCLEOTIDE SEQUENCE</scope>
    <source>
        <strain evidence="1">Rsan-2018</strain>
    </source>
</reference>
<evidence type="ECO:0000313" key="2">
    <source>
        <dbReference type="Proteomes" id="UP000821837"/>
    </source>
</evidence>
<gene>
    <name evidence="1" type="ORF">HPB52_009527</name>
</gene>
<name>A0A9D4PZ52_RHISA</name>
<dbReference type="EMBL" id="JABSTV010001249">
    <property type="protein sequence ID" value="KAH7961520.1"/>
    <property type="molecule type" value="Genomic_DNA"/>
</dbReference>
<reference evidence="1" key="2">
    <citation type="submission" date="2021-09" db="EMBL/GenBank/DDBJ databases">
        <authorList>
            <person name="Jia N."/>
            <person name="Wang J."/>
            <person name="Shi W."/>
            <person name="Du L."/>
            <person name="Sun Y."/>
            <person name="Zhan W."/>
            <person name="Jiang J."/>
            <person name="Wang Q."/>
            <person name="Zhang B."/>
            <person name="Ji P."/>
            <person name="Sakyi L.B."/>
            <person name="Cui X."/>
            <person name="Yuan T."/>
            <person name="Jiang B."/>
            <person name="Yang W."/>
            <person name="Lam T.T.-Y."/>
            <person name="Chang Q."/>
            <person name="Ding S."/>
            <person name="Wang X."/>
            <person name="Zhu J."/>
            <person name="Ruan X."/>
            <person name="Zhao L."/>
            <person name="Wei J."/>
            <person name="Que T."/>
            <person name="Du C."/>
            <person name="Cheng J."/>
            <person name="Dai P."/>
            <person name="Han X."/>
            <person name="Huang E."/>
            <person name="Gao Y."/>
            <person name="Liu J."/>
            <person name="Shao H."/>
            <person name="Ye R."/>
            <person name="Li L."/>
            <person name="Wei W."/>
            <person name="Wang X."/>
            <person name="Wang C."/>
            <person name="Huo Q."/>
            <person name="Li W."/>
            <person name="Guo W."/>
            <person name="Chen H."/>
            <person name="Chen S."/>
            <person name="Zhou L."/>
            <person name="Zhou L."/>
            <person name="Ni X."/>
            <person name="Tian J."/>
            <person name="Zhou Y."/>
            <person name="Sheng Y."/>
            <person name="Liu T."/>
            <person name="Pan Y."/>
            <person name="Xia L."/>
            <person name="Li J."/>
            <person name="Zhao F."/>
            <person name="Cao W."/>
        </authorList>
    </citation>
    <scope>NUCLEOTIDE SEQUENCE</scope>
    <source>
        <strain evidence="1">Rsan-2018</strain>
        <tissue evidence="1">Larvae</tissue>
    </source>
</reference>
<organism evidence="1 2">
    <name type="scientific">Rhipicephalus sanguineus</name>
    <name type="common">Brown dog tick</name>
    <name type="synonym">Ixodes sanguineus</name>
    <dbReference type="NCBI Taxonomy" id="34632"/>
    <lineage>
        <taxon>Eukaryota</taxon>
        <taxon>Metazoa</taxon>
        <taxon>Ecdysozoa</taxon>
        <taxon>Arthropoda</taxon>
        <taxon>Chelicerata</taxon>
        <taxon>Arachnida</taxon>
        <taxon>Acari</taxon>
        <taxon>Parasitiformes</taxon>
        <taxon>Ixodida</taxon>
        <taxon>Ixodoidea</taxon>
        <taxon>Ixodidae</taxon>
        <taxon>Rhipicephalinae</taxon>
        <taxon>Rhipicephalus</taxon>
        <taxon>Rhipicephalus</taxon>
    </lineage>
</organism>
<keyword evidence="2" id="KW-1185">Reference proteome</keyword>
<sequence>MSSPGQDIVPGGYLALTNGWVKNIRGAALTERRVNEYLQSSGMRCEHQLDKGRRFQEEGYIRNIMYNEVLPRSEVGVLRSICLPSMKGGYYLVHAALRKDTGAVTGAHCLCPAG</sequence>
<dbReference type="Proteomes" id="UP000821837">
    <property type="component" value="Chromosome 3"/>
</dbReference>
<proteinExistence type="predicted"/>